<gene>
    <name evidence="3" type="ORF">HINF_LOCUS55027</name>
    <name evidence="4" type="ORF">HINF_LOCUS64718</name>
</gene>
<evidence type="ECO:0000313" key="3">
    <source>
        <dbReference type="EMBL" id="CAI9967382.1"/>
    </source>
</evidence>
<keyword evidence="1" id="KW-0433">Leucine-rich repeat</keyword>
<accession>A0AA86R778</accession>
<keyword evidence="5" id="KW-1185">Reference proteome</keyword>
<dbReference type="InterPro" id="IPR032675">
    <property type="entry name" value="LRR_dom_sf"/>
</dbReference>
<keyword evidence="2" id="KW-0677">Repeat</keyword>
<evidence type="ECO:0000313" key="5">
    <source>
        <dbReference type="Proteomes" id="UP001642409"/>
    </source>
</evidence>
<comment type="caution">
    <text evidence="3">The sequence shown here is derived from an EMBL/GenBank/DDBJ whole genome shotgun (WGS) entry which is preliminary data.</text>
</comment>
<name>A0AA86R778_9EUKA</name>
<reference evidence="4 5" key="2">
    <citation type="submission" date="2024-07" db="EMBL/GenBank/DDBJ databases">
        <authorList>
            <person name="Akdeniz Z."/>
        </authorList>
    </citation>
    <scope>NUCLEOTIDE SEQUENCE [LARGE SCALE GENOMIC DNA]</scope>
</reference>
<dbReference type="PROSITE" id="PS51450">
    <property type="entry name" value="LRR"/>
    <property type="match status" value="5"/>
</dbReference>
<dbReference type="InterPro" id="IPR050836">
    <property type="entry name" value="SDS22/Internalin_LRR"/>
</dbReference>
<dbReference type="Proteomes" id="UP001642409">
    <property type="component" value="Unassembled WGS sequence"/>
</dbReference>
<dbReference type="Gene3D" id="3.80.10.10">
    <property type="entry name" value="Ribonuclease Inhibitor"/>
    <property type="match status" value="2"/>
</dbReference>
<evidence type="ECO:0000313" key="4">
    <source>
        <dbReference type="EMBL" id="CAL6089233.1"/>
    </source>
</evidence>
<reference evidence="3" key="1">
    <citation type="submission" date="2023-06" db="EMBL/GenBank/DDBJ databases">
        <authorList>
            <person name="Kurt Z."/>
        </authorList>
    </citation>
    <scope>NUCLEOTIDE SEQUENCE</scope>
</reference>
<dbReference type="SUPFAM" id="SSF52058">
    <property type="entry name" value="L domain-like"/>
    <property type="match status" value="2"/>
</dbReference>
<dbReference type="EMBL" id="CATOUU010001023">
    <property type="protein sequence ID" value="CAI9967382.1"/>
    <property type="molecule type" value="Genomic_DNA"/>
</dbReference>
<evidence type="ECO:0000256" key="2">
    <source>
        <dbReference type="ARBA" id="ARBA00022737"/>
    </source>
</evidence>
<protein>
    <submittedName>
        <fullName evidence="3">Uncharacterized protein</fullName>
    </submittedName>
</protein>
<dbReference type="AlphaFoldDB" id="A0AA86R778"/>
<proteinExistence type="predicted"/>
<organism evidence="3">
    <name type="scientific">Hexamita inflata</name>
    <dbReference type="NCBI Taxonomy" id="28002"/>
    <lineage>
        <taxon>Eukaryota</taxon>
        <taxon>Metamonada</taxon>
        <taxon>Diplomonadida</taxon>
        <taxon>Hexamitidae</taxon>
        <taxon>Hexamitinae</taxon>
        <taxon>Hexamita</taxon>
    </lineage>
</organism>
<dbReference type="EMBL" id="CAXDID020000418">
    <property type="protein sequence ID" value="CAL6089233.1"/>
    <property type="molecule type" value="Genomic_DNA"/>
</dbReference>
<evidence type="ECO:0000256" key="1">
    <source>
        <dbReference type="ARBA" id="ARBA00022614"/>
    </source>
</evidence>
<dbReference type="InterPro" id="IPR001611">
    <property type="entry name" value="Leu-rich_rpt"/>
</dbReference>
<dbReference type="PANTHER" id="PTHR46652">
    <property type="entry name" value="LEUCINE-RICH REPEAT AND IQ DOMAIN-CONTAINING PROTEIN 1-RELATED"/>
    <property type="match status" value="1"/>
</dbReference>
<dbReference type="PANTHER" id="PTHR46652:SF3">
    <property type="entry name" value="LEUCINE-RICH REPEAT-CONTAINING PROTEIN 9"/>
    <property type="match status" value="1"/>
</dbReference>
<sequence>MKDTEQLTENELKFILNYKNQIQNGALRVYSNYQLENIAFISKLNISKLTIQYCINIRTLLHSETIKELTIDNCSINNIDDLQLENLEVLNLSGNNEMSQILNFSRFKNLKQLSLSNNFFSDISFLRDAKLTKLNLQESNLVLNDTTVLTSLLELKELSISYFRQSVDIQPLQVLQSSVKLKISIFYIENLNFDNLKTLPPLQELYISGCQGINVFGQLQNQKKLQKLHLISQTLENFNFLKQFTILKELNLSYSRISDLTMLQQMDQLLHLTVSNNKIKEISDLSNFSSLQYFDISNNPGVDLMALIFMRNLKYLNISKSEIKDLSDLNVLSNLENLNISENPRINISELKYLTNLISLVSCHNQLQNISVFKYLFNLKELEIGYNYQIDITPLQYLTQLTKLSMYNCYIIDISVLRPLCELEYLNISNNYIINIQPLILMTKLAQLYILYNYVSDFTDIRHLPYFDQYVIKYQRVATHKQQLLANTQQQIFTTTTIVRELRAKRQIIRIRRDQARNIVRKLILKCYTSHLQFADTLKTLFLTLNNSETQQ</sequence>